<feature type="signal peptide" evidence="2">
    <location>
        <begin position="1"/>
        <end position="26"/>
    </location>
</feature>
<reference evidence="4" key="1">
    <citation type="submission" date="2021-04" db="EMBL/GenBank/DDBJ databases">
        <title>Genomic analysis of electroactive and textile dye degrading Bacillus circulans strain: DC10 isolated from constructed wetland-microbial fuel cells treating textile dye wastewaters.</title>
        <authorList>
            <person name="Patel D.U."/>
            <person name="Desai C.R."/>
        </authorList>
    </citation>
    <scope>NUCLEOTIDE SEQUENCE</scope>
    <source>
        <strain evidence="4">DC10</strain>
    </source>
</reference>
<dbReference type="AlphaFoldDB" id="A0A941JKZ4"/>
<dbReference type="PROSITE" id="PS51352">
    <property type="entry name" value="THIOREDOXIN_2"/>
    <property type="match status" value="1"/>
</dbReference>
<dbReference type="RefSeq" id="WP_016205358.1">
    <property type="nucleotide sequence ID" value="NZ_JAGTPX020000012.1"/>
</dbReference>
<dbReference type="GO" id="GO:0016491">
    <property type="term" value="F:oxidoreductase activity"/>
    <property type="evidence" value="ECO:0007669"/>
    <property type="project" value="InterPro"/>
</dbReference>
<evidence type="ECO:0000256" key="1">
    <source>
        <dbReference type="ARBA" id="ARBA00023157"/>
    </source>
</evidence>
<dbReference type="GO" id="GO:0016209">
    <property type="term" value="F:antioxidant activity"/>
    <property type="evidence" value="ECO:0007669"/>
    <property type="project" value="InterPro"/>
</dbReference>
<dbReference type="SUPFAM" id="SSF52833">
    <property type="entry name" value="Thioredoxin-like"/>
    <property type="match status" value="1"/>
</dbReference>
<keyword evidence="2" id="KW-0732">Signal</keyword>
<dbReference type="EMBL" id="JAGTPX010000005">
    <property type="protein sequence ID" value="MBR8669313.1"/>
    <property type="molecule type" value="Genomic_DNA"/>
</dbReference>
<organism evidence="4">
    <name type="scientific">Niallia circulans</name>
    <name type="common">Bacillus circulans</name>
    <dbReference type="NCBI Taxonomy" id="1397"/>
    <lineage>
        <taxon>Bacteria</taxon>
        <taxon>Bacillati</taxon>
        <taxon>Bacillota</taxon>
        <taxon>Bacilli</taxon>
        <taxon>Bacillales</taxon>
        <taxon>Bacillaceae</taxon>
        <taxon>Niallia</taxon>
    </lineage>
</organism>
<dbReference type="PANTHER" id="PTHR42852">
    <property type="entry name" value="THIOL:DISULFIDE INTERCHANGE PROTEIN DSBE"/>
    <property type="match status" value="1"/>
</dbReference>
<protein>
    <submittedName>
        <fullName evidence="4">Redoxin domain-containing protein</fullName>
    </submittedName>
</protein>
<dbReference type="InterPro" id="IPR013766">
    <property type="entry name" value="Thioredoxin_domain"/>
</dbReference>
<dbReference type="Gene3D" id="3.40.30.10">
    <property type="entry name" value="Glutaredoxin"/>
    <property type="match status" value="1"/>
</dbReference>
<evidence type="ECO:0000313" key="4">
    <source>
        <dbReference type="EMBL" id="MBR8669313.1"/>
    </source>
</evidence>
<dbReference type="PANTHER" id="PTHR42852:SF1">
    <property type="entry name" value="THIOREDOXIN-LIKE PROTEIN YNEN"/>
    <property type="match status" value="1"/>
</dbReference>
<dbReference type="Pfam" id="PF00578">
    <property type="entry name" value="AhpC-TSA"/>
    <property type="match status" value="1"/>
</dbReference>
<dbReference type="InterPro" id="IPR050553">
    <property type="entry name" value="Thioredoxin_ResA/DsbE_sf"/>
</dbReference>
<comment type="caution">
    <text evidence="4">The sequence shown here is derived from an EMBL/GenBank/DDBJ whole genome shotgun (WGS) entry which is preliminary data.</text>
</comment>
<dbReference type="InterPro" id="IPR000866">
    <property type="entry name" value="AhpC/TSA"/>
</dbReference>
<sequence>MNQKIVSIALVLLAIFFLTNTKVVQAATGLNIGDTAPNFTLKDLSGKKVQLSDFKGKSVMINFWATWCPPCKKEMLDIETFSKEYKDQWVVLAVNVDGGNEEGVRQFIQERKLTFPVIMDEKDVVANQYHILSIPTTYFLNKDGVIINKAYTMLTFEQMRELAQSKKE</sequence>
<accession>A0A941JKZ4</accession>
<feature type="domain" description="Thioredoxin" evidence="3">
    <location>
        <begin position="30"/>
        <end position="168"/>
    </location>
</feature>
<evidence type="ECO:0000259" key="3">
    <source>
        <dbReference type="PROSITE" id="PS51352"/>
    </source>
</evidence>
<dbReference type="InterPro" id="IPR017937">
    <property type="entry name" value="Thioredoxin_CS"/>
</dbReference>
<name>A0A941JKZ4_NIACI</name>
<dbReference type="PROSITE" id="PS00194">
    <property type="entry name" value="THIOREDOXIN_1"/>
    <property type="match status" value="1"/>
</dbReference>
<proteinExistence type="predicted"/>
<gene>
    <name evidence="4" type="ORF">KD144_07140</name>
</gene>
<dbReference type="CDD" id="cd02966">
    <property type="entry name" value="TlpA_like_family"/>
    <property type="match status" value="1"/>
</dbReference>
<keyword evidence="1" id="KW-1015">Disulfide bond</keyword>
<dbReference type="InterPro" id="IPR036249">
    <property type="entry name" value="Thioredoxin-like_sf"/>
</dbReference>
<evidence type="ECO:0000256" key="2">
    <source>
        <dbReference type="SAM" id="SignalP"/>
    </source>
</evidence>
<feature type="chain" id="PRO_5037254816" evidence="2">
    <location>
        <begin position="27"/>
        <end position="168"/>
    </location>
</feature>